<dbReference type="NCBIfam" id="TIGR00412">
    <property type="entry name" value="redox_disulf_2"/>
    <property type="match status" value="1"/>
</dbReference>
<name>A0A7D4BA28_9BACT</name>
<organism evidence="4 5">
    <name type="scientific">Tenuifilum thalassicum</name>
    <dbReference type="NCBI Taxonomy" id="2590900"/>
    <lineage>
        <taxon>Bacteria</taxon>
        <taxon>Pseudomonadati</taxon>
        <taxon>Bacteroidota</taxon>
        <taxon>Bacteroidia</taxon>
        <taxon>Bacteroidales</taxon>
        <taxon>Tenuifilaceae</taxon>
        <taxon>Tenuifilum</taxon>
    </lineage>
</organism>
<evidence type="ECO:0000259" key="3">
    <source>
        <dbReference type="Pfam" id="PF13192"/>
    </source>
</evidence>
<dbReference type="Pfam" id="PF13192">
    <property type="entry name" value="Thioredoxin_3"/>
    <property type="match status" value="1"/>
</dbReference>
<evidence type="ECO:0000256" key="2">
    <source>
        <dbReference type="PIRSR" id="PIRSR037031-51"/>
    </source>
</evidence>
<dbReference type="Proteomes" id="UP000500961">
    <property type="component" value="Chromosome"/>
</dbReference>
<dbReference type="AlphaFoldDB" id="A0A7D4BA28"/>
<feature type="active site" description="Nucleophile" evidence="1">
    <location>
        <position position="14"/>
    </location>
</feature>
<proteinExistence type="predicted"/>
<accession>A0A7D4BA28</accession>
<protein>
    <submittedName>
        <fullName evidence="4">Thioredoxin family protein</fullName>
    </submittedName>
</protein>
<feature type="domain" description="Thioredoxin-like fold" evidence="3">
    <location>
        <begin position="3"/>
        <end position="77"/>
    </location>
</feature>
<sequence>MVEIKVLGTGCPNCHKLESMCHEVVNDLGIDAQIESITDMDKFMDYGVLLTPALVINGEVKVQGKLPLRPTLVNWIKQAAK</sequence>
<dbReference type="KEGG" id="ttz:FHG85_02300"/>
<dbReference type="InterPro" id="IPR036249">
    <property type="entry name" value="Thioredoxin-like_sf"/>
</dbReference>
<dbReference type="InterPro" id="IPR012336">
    <property type="entry name" value="Thioredoxin-like_fold"/>
</dbReference>
<keyword evidence="2" id="KW-0676">Redox-active center</keyword>
<dbReference type="PANTHER" id="PTHR36450:SF1">
    <property type="entry name" value="THIOREDOXIN"/>
    <property type="match status" value="1"/>
</dbReference>
<dbReference type="PANTHER" id="PTHR36450">
    <property type="entry name" value="THIOREDOXIN"/>
    <property type="match status" value="1"/>
</dbReference>
<evidence type="ECO:0000256" key="1">
    <source>
        <dbReference type="PIRSR" id="PIRSR037031-50"/>
    </source>
</evidence>
<evidence type="ECO:0000313" key="5">
    <source>
        <dbReference type="Proteomes" id="UP000500961"/>
    </source>
</evidence>
<keyword evidence="5" id="KW-1185">Reference proteome</keyword>
<keyword evidence="2" id="KW-1015">Disulfide bond</keyword>
<dbReference type="SUPFAM" id="SSF52833">
    <property type="entry name" value="Thioredoxin-like"/>
    <property type="match status" value="1"/>
</dbReference>
<dbReference type="Gene3D" id="3.40.30.10">
    <property type="entry name" value="Glutaredoxin"/>
    <property type="match status" value="1"/>
</dbReference>
<feature type="active site" description="Nucleophile" evidence="1">
    <location>
        <position position="11"/>
    </location>
</feature>
<evidence type="ECO:0000313" key="4">
    <source>
        <dbReference type="EMBL" id="QKG79140.1"/>
    </source>
</evidence>
<reference evidence="4 5" key="1">
    <citation type="submission" date="2019-07" db="EMBL/GenBank/DDBJ databases">
        <title>Thalassofilum flectens gen. nov., sp. nov., a novel moderate thermophilic anaerobe from a shallow sea hot spring in Kunashir Island (Russia), representing a new family in the order Bacteroidales, and proposal of Thalassofilacea fam. nov.</title>
        <authorList>
            <person name="Kochetkova T.V."/>
            <person name="Podosokorskaya O.A."/>
            <person name="Novikov A."/>
            <person name="Elcheninov A.G."/>
            <person name="Toshchakov S.V."/>
            <person name="Kublanov I.V."/>
        </authorList>
    </citation>
    <scope>NUCLEOTIDE SEQUENCE [LARGE SCALE GENOMIC DNA]</scope>
    <source>
        <strain evidence="4 5">38-H</strain>
    </source>
</reference>
<gene>
    <name evidence="4" type="ORF">FHG85_02300</name>
</gene>
<dbReference type="EMBL" id="CP041345">
    <property type="protein sequence ID" value="QKG79140.1"/>
    <property type="molecule type" value="Genomic_DNA"/>
</dbReference>
<dbReference type="PIRSF" id="PIRSF037031">
    <property type="entry name" value="Redox_disulphide_2"/>
    <property type="match status" value="1"/>
</dbReference>
<dbReference type="InterPro" id="IPR005243">
    <property type="entry name" value="THIRX-like_proc"/>
</dbReference>
<feature type="disulfide bond" description="Redox-active" evidence="2">
    <location>
        <begin position="11"/>
        <end position="14"/>
    </location>
</feature>
<dbReference type="RefSeq" id="WP_173072657.1">
    <property type="nucleotide sequence ID" value="NZ_CP041345.1"/>
</dbReference>